<keyword evidence="3" id="KW-1185">Reference proteome</keyword>
<feature type="region of interest" description="Disordered" evidence="1">
    <location>
        <begin position="155"/>
        <end position="180"/>
    </location>
</feature>
<name>A0A0C2X7Y0_SERVB</name>
<protein>
    <submittedName>
        <fullName evidence="2">Uncharacterized protein</fullName>
    </submittedName>
</protein>
<reference evidence="2 3" key="1">
    <citation type="submission" date="2014-04" db="EMBL/GenBank/DDBJ databases">
        <authorList>
            <consortium name="DOE Joint Genome Institute"/>
            <person name="Kuo A."/>
            <person name="Zuccaro A."/>
            <person name="Kohler A."/>
            <person name="Nagy L.G."/>
            <person name="Floudas D."/>
            <person name="Copeland A."/>
            <person name="Barry K.W."/>
            <person name="Cichocki N."/>
            <person name="Veneault-Fourrey C."/>
            <person name="LaButti K."/>
            <person name="Lindquist E.A."/>
            <person name="Lipzen A."/>
            <person name="Lundell T."/>
            <person name="Morin E."/>
            <person name="Murat C."/>
            <person name="Sun H."/>
            <person name="Tunlid A."/>
            <person name="Henrissat B."/>
            <person name="Grigoriev I.V."/>
            <person name="Hibbett D.S."/>
            <person name="Martin F."/>
            <person name="Nordberg H.P."/>
            <person name="Cantor M.N."/>
            <person name="Hua S.X."/>
        </authorList>
    </citation>
    <scope>NUCLEOTIDE SEQUENCE [LARGE SCALE GENOMIC DNA]</scope>
    <source>
        <strain evidence="2 3">MAFF 305830</strain>
    </source>
</reference>
<reference evidence="3" key="2">
    <citation type="submission" date="2015-01" db="EMBL/GenBank/DDBJ databases">
        <title>Evolutionary Origins and Diversification of the Mycorrhizal Mutualists.</title>
        <authorList>
            <consortium name="DOE Joint Genome Institute"/>
            <consortium name="Mycorrhizal Genomics Consortium"/>
            <person name="Kohler A."/>
            <person name="Kuo A."/>
            <person name="Nagy L.G."/>
            <person name="Floudas D."/>
            <person name="Copeland A."/>
            <person name="Barry K.W."/>
            <person name="Cichocki N."/>
            <person name="Veneault-Fourrey C."/>
            <person name="LaButti K."/>
            <person name="Lindquist E.A."/>
            <person name="Lipzen A."/>
            <person name="Lundell T."/>
            <person name="Morin E."/>
            <person name="Murat C."/>
            <person name="Riley R."/>
            <person name="Ohm R."/>
            <person name="Sun H."/>
            <person name="Tunlid A."/>
            <person name="Henrissat B."/>
            <person name="Grigoriev I.V."/>
            <person name="Hibbett D.S."/>
            <person name="Martin F."/>
        </authorList>
    </citation>
    <scope>NUCLEOTIDE SEQUENCE [LARGE SCALE GENOMIC DNA]</scope>
    <source>
        <strain evidence="3">MAFF 305830</strain>
    </source>
</reference>
<sequence length="217" mass="24134">MEYPTFGGEDAKLQLCVQSLDRKGEVTTGNDRLRVLVSRTPKRHRSVTALNFFDRPPKTEAPPPPMPPMPTVVAAKRSLPRFLEVFAPLNACESEGLSSSTVSTPSTSRSSLPVTPASPYRELRNDAMIHDQSRSYFPILPTHQKDAVQPIIDGSRAQSQQQHGLAEITPGGEDNEADWMDAPTLYDRSDRSLLARAMRQRENETNMLIMDGTFGRI</sequence>
<evidence type="ECO:0000313" key="3">
    <source>
        <dbReference type="Proteomes" id="UP000054097"/>
    </source>
</evidence>
<proteinExistence type="predicted"/>
<dbReference type="EMBL" id="KN824277">
    <property type="protein sequence ID" value="KIM34133.1"/>
    <property type="molecule type" value="Genomic_DNA"/>
</dbReference>
<gene>
    <name evidence="2" type="ORF">M408DRAFT_325637</name>
</gene>
<organism evidence="2 3">
    <name type="scientific">Serendipita vermifera MAFF 305830</name>
    <dbReference type="NCBI Taxonomy" id="933852"/>
    <lineage>
        <taxon>Eukaryota</taxon>
        <taxon>Fungi</taxon>
        <taxon>Dikarya</taxon>
        <taxon>Basidiomycota</taxon>
        <taxon>Agaricomycotina</taxon>
        <taxon>Agaricomycetes</taxon>
        <taxon>Sebacinales</taxon>
        <taxon>Serendipitaceae</taxon>
        <taxon>Serendipita</taxon>
    </lineage>
</organism>
<dbReference type="AlphaFoldDB" id="A0A0C2X7Y0"/>
<dbReference type="HOGENOM" id="CLU_1289387_0_0_1"/>
<evidence type="ECO:0000313" key="2">
    <source>
        <dbReference type="EMBL" id="KIM34133.1"/>
    </source>
</evidence>
<feature type="compositionally biased region" description="Low complexity" evidence="1">
    <location>
        <begin position="97"/>
        <end position="115"/>
    </location>
</feature>
<accession>A0A0C2X7Y0</accession>
<evidence type="ECO:0000256" key="1">
    <source>
        <dbReference type="SAM" id="MobiDB-lite"/>
    </source>
</evidence>
<dbReference type="OrthoDB" id="3205513at2759"/>
<dbReference type="Proteomes" id="UP000054097">
    <property type="component" value="Unassembled WGS sequence"/>
</dbReference>
<feature type="region of interest" description="Disordered" evidence="1">
    <location>
        <begin position="94"/>
        <end position="118"/>
    </location>
</feature>